<dbReference type="PROSITE" id="PS51455">
    <property type="entry name" value="PIPK"/>
    <property type="match status" value="1"/>
</dbReference>
<evidence type="ECO:0000313" key="20">
    <source>
        <dbReference type="EMBL" id="NBJ61170.1"/>
    </source>
</evidence>
<dbReference type="InterPro" id="IPR000306">
    <property type="entry name" value="Znf_FYVE"/>
</dbReference>
<dbReference type="InterPro" id="IPR027483">
    <property type="entry name" value="PInositol-4-P-4/5-kinase_C_sf"/>
</dbReference>
<organism evidence="20">
    <name type="scientific">Phlebotomus kandelakii</name>
    <dbReference type="NCBI Taxonomy" id="1109342"/>
    <lineage>
        <taxon>Eukaryota</taxon>
        <taxon>Metazoa</taxon>
        <taxon>Ecdysozoa</taxon>
        <taxon>Arthropoda</taxon>
        <taxon>Hexapoda</taxon>
        <taxon>Insecta</taxon>
        <taxon>Pterygota</taxon>
        <taxon>Neoptera</taxon>
        <taxon>Endopterygota</taxon>
        <taxon>Diptera</taxon>
        <taxon>Nematocera</taxon>
        <taxon>Psychodoidea</taxon>
        <taxon>Psychodidae</taxon>
        <taxon>Phlebotomus</taxon>
        <taxon>Larroussius</taxon>
    </lineage>
</organism>
<feature type="domain" description="FYVE-type" evidence="17">
    <location>
        <begin position="138"/>
        <end position="198"/>
    </location>
</feature>
<evidence type="ECO:0000256" key="10">
    <source>
        <dbReference type="ARBA" id="ARBA00022833"/>
    </source>
</evidence>
<evidence type="ECO:0000259" key="19">
    <source>
        <dbReference type="PROSITE" id="PS51455"/>
    </source>
</evidence>
<dbReference type="InterPro" id="IPR011011">
    <property type="entry name" value="Znf_FYVE_PHD"/>
</dbReference>
<reference evidence="20" key="1">
    <citation type="submission" date="2019-10" db="EMBL/GenBank/DDBJ databases">
        <title>Short sand fly seasons in Tbilisi, Georgia, hinder development of host immunity to saliva of the visceral leishmaniasis vector Phlebotomus kandelakii.</title>
        <authorList>
            <person name="Oliveira F."/>
            <person name="Giorgobiani E."/>
            <person name="Guimaraes-Costa A.B."/>
            <person name="Abdeladhim M."/>
            <person name="Oristian J."/>
            <person name="Tskhvaradze L."/>
            <person name="Tsertsvadze N."/>
            <person name="Zakalashvili M."/>
            <person name="Valenzuela J.G."/>
            <person name="Kamhawi S."/>
        </authorList>
    </citation>
    <scope>NUCLEOTIDE SEQUENCE</scope>
    <source>
        <strain evidence="20">Wild-capture in Tbilisi</strain>
        <tissue evidence="20">Salivary glands</tissue>
    </source>
</reference>
<keyword evidence="10" id="KW-0862">Zinc</keyword>
<dbReference type="FunFam" id="3.30.810.10:FF:000001">
    <property type="entry name" value="1-phosphatidylinositol 3-phosphate 5-kinase FAB1"/>
    <property type="match status" value="1"/>
</dbReference>
<keyword evidence="8 14" id="KW-0863">Zinc-finger</keyword>
<feature type="domain" description="PIPK" evidence="19">
    <location>
        <begin position="1378"/>
        <end position="1695"/>
    </location>
</feature>
<feature type="region of interest" description="Disordered" evidence="16">
    <location>
        <begin position="68"/>
        <end position="101"/>
    </location>
</feature>
<keyword evidence="3" id="KW-0597">Phosphoprotein</keyword>
<proteinExistence type="predicted"/>
<keyword evidence="9 15" id="KW-0418">Kinase</keyword>
<dbReference type="PANTHER" id="PTHR45748">
    <property type="entry name" value="1-PHOSPHATIDYLINOSITOL 3-PHOSPHATE 5-KINASE-RELATED"/>
    <property type="match status" value="1"/>
</dbReference>
<keyword evidence="12" id="KW-0472">Membrane</keyword>
<feature type="compositionally biased region" description="Acidic residues" evidence="16">
    <location>
        <begin position="1223"/>
        <end position="1235"/>
    </location>
</feature>
<dbReference type="SMART" id="SM00064">
    <property type="entry name" value="FYVE"/>
    <property type="match status" value="1"/>
</dbReference>
<dbReference type="SUPFAM" id="SSF52029">
    <property type="entry name" value="GroEL apical domain-like"/>
    <property type="match status" value="1"/>
</dbReference>
<dbReference type="CDD" id="cd17300">
    <property type="entry name" value="PIPKc_PIKfyve"/>
    <property type="match status" value="1"/>
</dbReference>
<evidence type="ECO:0000259" key="18">
    <source>
        <dbReference type="PROSITE" id="PS50186"/>
    </source>
</evidence>
<dbReference type="CDD" id="cd03334">
    <property type="entry name" value="Fab1_TCP"/>
    <property type="match status" value="1"/>
</dbReference>
<comment type="catalytic activity">
    <reaction evidence="13">
        <text>a 1,2-diacyl-sn-glycero-3-phospho-(1D-myo-inositol-3-phosphate) + ATP = a 1,2-diacyl-sn-glycero-3-phospho-(1D-myo-inositol-3,5-bisphosphate) + ADP + H(+)</text>
        <dbReference type="Rhea" id="RHEA:13609"/>
        <dbReference type="ChEBI" id="CHEBI:15378"/>
        <dbReference type="ChEBI" id="CHEBI:30616"/>
        <dbReference type="ChEBI" id="CHEBI:57923"/>
        <dbReference type="ChEBI" id="CHEBI:58088"/>
        <dbReference type="ChEBI" id="CHEBI:456216"/>
        <dbReference type="EC" id="2.7.1.150"/>
    </reaction>
    <physiologicalReaction direction="left-to-right" evidence="13">
        <dbReference type="Rhea" id="RHEA:13610"/>
    </physiologicalReaction>
</comment>
<dbReference type="Gene3D" id="3.30.40.10">
    <property type="entry name" value="Zinc/RING finger domain, C3HC4 (zinc finger)"/>
    <property type="match status" value="1"/>
</dbReference>
<evidence type="ECO:0000256" key="2">
    <source>
        <dbReference type="ARBA" id="ARBA00012009"/>
    </source>
</evidence>
<dbReference type="Pfam" id="PF01504">
    <property type="entry name" value="PIP5K"/>
    <property type="match status" value="2"/>
</dbReference>
<sequence>MNRNLHSPTKLTEFARDWDEEPETLLSKFVTKITNAYNASYNSVNVAPSTSSDSPRMVHPTIVEEGASSISNPIMERESTPSDATEAASTPTDASSIAETEVRTPTSIMKRISNLVAFGNRDLQSYRDTELQRFWMPDAKSKECYECTQKFSTFRRKHHCRLCGQIFCSKCCNQVVPGKIIKCSEPLKVCTYCSKIVLRYLNSPEIQLDLKSDLQALQDDLSNKLATEGPNVSSPDLSVSSPLRRKISVGYQEEKLVSYPNTTLTSGDRKTILQQLTSLQSLSEEFMKNLPIHNRGEDLMRYLMANQKSSDRMQAEAILNAMIEAGFLLVVPPGCEEADFEEDRLYKTIQKSDIPSYQACLLHGDKQNVDVTVAVRPTFAEGNIFGDFQDNSISSIRDFDLQNNLLSTAGSKPLLEAFCAHEERLLHQLLRNENLDPEWSKILIPLCARVSNTIKPGQYGTDLMDIRSFVNFKKVPGGKRTESQIVGGVAFTKNVAHKDMITKVEHPRILLLQCPIVYQRVEGKFVSLETLMLQEEEYLRNVTARIRSLEPNVVLVHKNVAGIAQDMLRKRGITLVLDVKLSVLERLSRYLECDVVSSIDSNIGRPTLGVCDIFCIRTFTDEQGVMKTLMFFETPSCPRGFCVLLRGGNNAELTKVKRVASFHLYVRYNWRLEMSFLLDEFARPPSPKPSIFDSKEQSPIKEEEEATTKNKSLKSRIDDKAIHKEHVPDCLDPLRATNPPSVEHEVESSVVELHVQTLYDNKFRTSLSSTVLSVSPFVSFPLPFLETELGRKCHLRSRFPNELYYSKQFSSPIERIGSVEESPRSEIRKDVALVKASHEFVNHKITSSMDNKDLQGLLASFRATGGRLLKTRQMTKKPKVDEKSEEENQKCLDSFIYKDALAIENHQRLPVLFCSYNYSPKSSCHQPTFCAQPSFLDMQFYGQNDIMLGHFLERYCFRSSYICPSCNCPMMDHVRRYVHSMGCIQVQLAEDQQKRSPDGGNILITSWCSACRESTPSVPMSNDTHCLSFAKYLELRFHGHAYKRREVSVLQECAMQMEEPDEIGRCCHSLHRQHIHYFSHKGIVASFMYTPIEVWEISLPPLVIQLRRAKPYDTNKVLEDIKMFAQKGYEVYAKIYDRLAQISTEVESPKLISLKSLVNRDQMIFKQRVEIVQTLLTEREVNSRNINDAMLMVKRALAESIEVWGPRLHEAETQTKNSSSVDSAEEGSESADDAEDSGKCVSQAVDVIQSEKNNKDFFDKKTVKSLLSQLLPSSGHVNTLPSPLPLHEHHTLPLGAFPILVHDQDLSSVISYGLMSNDYKKLLENMATPQSGSTEAGNSPSVKRRNESTGEKEDREGEKESDKKSKSSHHIELHFQDSTTQFTCKVYFAREFDLMRNKVLIPPPGKFSAEKESKPSEEISEDASVKMSVDRKASSNSLAGQSQKLPEYLTAETERVRQSFARSLCRSIQWEAKGGKSGSKFSKTTDDRFVLKEMTKQDVAIFENFAPNYFDYIHDCLQHDKPTLLAKILGVFRVIVKKKDSDREKSVLVMENLFFDREISNKFDLKGSDRNRLVDPTNQEGEIVLLDQNLIQMSWSNPLYILTHSRTILREAIHRDASFLEKNDVMDYSLLVGLDGQEKLLVLGIIDYIRTFTLDKRLESLVKQTGLLGGQGKLPTVISPKPYKQRFSEAMERYFLVVPDRWEGLAKK</sequence>
<evidence type="ECO:0000256" key="8">
    <source>
        <dbReference type="ARBA" id="ARBA00022771"/>
    </source>
</evidence>
<dbReference type="InterPro" id="IPR002498">
    <property type="entry name" value="PInositol-4-P-4/5-kinase_core"/>
</dbReference>
<dbReference type="Gene3D" id="3.50.7.10">
    <property type="entry name" value="GroEL"/>
    <property type="match status" value="1"/>
</dbReference>
<dbReference type="FunFam" id="3.50.7.10:FF:000007">
    <property type="entry name" value="1-phosphatidylinositol 3-phosphate 5-kinase isoform X1"/>
    <property type="match status" value="1"/>
</dbReference>
<dbReference type="GO" id="GO:0010008">
    <property type="term" value="C:endosome membrane"/>
    <property type="evidence" value="ECO:0007669"/>
    <property type="project" value="UniProtKB-SubCell"/>
</dbReference>
<evidence type="ECO:0000256" key="3">
    <source>
        <dbReference type="ARBA" id="ARBA00022553"/>
    </source>
</evidence>
<dbReference type="SMART" id="SM00330">
    <property type="entry name" value="PIPKc"/>
    <property type="match status" value="1"/>
</dbReference>
<feature type="region of interest" description="Disordered" evidence="16">
    <location>
        <begin position="688"/>
        <end position="712"/>
    </location>
</feature>
<feature type="region of interest" description="Disordered" evidence="16">
    <location>
        <begin position="1211"/>
        <end position="1238"/>
    </location>
</feature>
<dbReference type="GO" id="GO:0035556">
    <property type="term" value="P:intracellular signal transduction"/>
    <property type="evidence" value="ECO:0007669"/>
    <property type="project" value="InterPro"/>
</dbReference>
<dbReference type="InterPro" id="IPR002423">
    <property type="entry name" value="Cpn60/GroEL/TCP-1"/>
</dbReference>
<dbReference type="GO" id="GO:0016192">
    <property type="term" value="P:vesicle-mediated transport"/>
    <property type="evidence" value="ECO:0007669"/>
    <property type="project" value="UniProtKB-ARBA"/>
</dbReference>
<feature type="compositionally biased region" description="Polar residues" evidence="16">
    <location>
        <begin position="1328"/>
        <end position="1341"/>
    </location>
</feature>
<evidence type="ECO:0000256" key="5">
    <source>
        <dbReference type="ARBA" id="ARBA00022723"/>
    </source>
</evidence>
<feature type="compositionally biased region" description="Basic and acidic residues" evidence="16">
    <location>
        <begin position="1344"/>
        <end position="1372"/>
    </location>
</feature>
<evidence type="ECO:0000256" key="4">
    <source>
        <dbReference type="ARBA" id="ARBA00022679"/>
    </source>
</evidence>
<evidence type="ECO:0000256" key="13">
    <source>
        <dbReference type="ARBA" id="ARBA00052820"/>
    </source>
</evidence>
<evidence type="ECO:0000256" key="16">
    <source>
        <dbReference type="SAM" id="MobiDB-lite"/>
    </source>
</evidence>
<dbReference type="GO" id="GO:0000285">
    <property type="term" value="F:1-phosphatidylinositol-3-phosphate 5-kinase activity"/>
    <property type="evidence" value="ECO:0007669"/>
    <property type="project" value="UniProtKB-EC"/>
</dbReference>
<dbReference type="GO" id="GO:0052810">
    <property type="term" value="F:1-phosphatidylinositol-5-kinase activity"/>
    <property type="evidence" value="ECO:0007669"/>
    <property type="project" value="UniProtKB-ARBA"/>
</dbReference>
<dbReference type="PROSITE" id="PS50186">
    <property type="entry name" value="DEP"/>
    <property type="match status" value="1"/>
</dbReference>
<feature type="region of interest" description="Disordered" evidence="16">
    <location>
        <begin position="1401"/>
        <end position="1441"/>
    </location>
</feature>
<dbReference type="GO" id="GO:0005524">
    <property type="term" value="F:ATP binding"/>
    <property type="evidence" value="ECO:0007669"/>
    <property type="project" value="UniProtKB-UniRule"/>
</dbReference>
<evidence type="ECO:0000256" key="7">
    <source>
        <dbReference type="ARBA" id="ARBA00022753"/>
    </source>
</evidence>
<keyword evidence="7" id="KW-0967">Endosome</keyword>
<dbReference type="PROSITE" id="PS50178">
    <property type="entry name" value="ZF_FYVE"/>
    <property type="match status" value="1"/>
</dbReference>
<dbReference type="InterPro" id="IPR013083">
    <property type="entry name" value="Znf_RING/FYVE/PHD"/>
</dbReference>
<keyword evidence="5" id="KW-0479">Metal-binding</keyword>
<dbReference type="InterPro" id="IPR044769">
    <property type="entry name" value="PIKfyve_PIPKc"/>
</dbReference>
<evidence type="ECO:0000256" key="11">
    <source>
        <dbReference type="ARBA" id="ARBA00022840"/>
    </source>
</evidence>
<dbReference type="InterPro" id="IPR017455">
    <property type="entry name" value="Znf_FYVE-rel"/>
</dbReference>
<dbReference type="CDD" id="cd15725">
    <property type="entry name" value="FYVE_PIKfyve_Fab1"/>
    <property type="match status" value="1"/>
</dbReference>
<dbReference type="EMBL" id="GIFK01003467">
    <property type="protein sequence ID" value="NBJ61170.1"/>
    <property type="molecule type" value="Transcribed_RNA"/>
</dbReference>
<dbReference type="Gene3D" id="3.30.810.10">
    <property type="entry name" value="2-Layer Sandwich"/>
    <property type="match status" value="1"/>
</dbReference>
<dbReference type="PANTHER" id="PTHR45748:SF7">
    <property type="entry name" value="1-PHOSPHATIDYLINOSITOL 3-PHOSPHATE 5-KINASE-RELATED"/>
    <property type="match status" value="1"/>
</dbReference>
<dbReference type="Pfam" id="PF00118">
    <property type="entry name" value="Cpn60_TCP1"/>
    <property type="match status" value="1"/>
</dbReference>
<dbReference type="Gene3D" id="3.30.800.10">
    <property type="entry name" value="Phosphatidylinositol Phosphate Kinase II Beta"/>
    <property type="match status" value="1"/>
</dbReference>
<evidence type="ECO:0000256" key="15">
    <source>
        <dbReference type="PROSITE-ProRule" id="PRU00781"/>
    </source>
</evidence>
<dbReference type="GO" id="GO:0008270">
    <property type="term" value="F:zinc ion binding"/>
    <property type="evidence" value="ECO:0007669"/>
    <property type="project" value="UniProtKB-KW"/>
</dbReference>
<feature type="compositionally biased region" description="Basic and acidic residues" evidence="16">
    <location>
        <begin position="1408"/>
        <end position="1417"/>
    </location>
</feature>
<evidence type="ECO:0000259" key="17">
    <source>
        <dbReference type="PROSITE" id="PS50178"/>
    </source>
</evidence>
<comment type="subcellular location">
    <subcellularLocation>
        <location evidence="1">Endosome membrane</location>
    </subcellularLocation>
</comment>
<dbReference type="InterPro" id="IPR027484">
    <property type="entry name" value="PInositol-4-P-5-kinase_N"/>
</dbReference>
<feature type="compositionally biased region" description="Polar residues" evidence="16">
    <location>
        <begin position="81"/>
        <end position="101"/>
    </location>
</feature>
<keyword evidence="4 15" id="KW-0808">Transferase</keyword>
<feature type="domain" description="DEP" evidence="18">
    <location>
        <begin position="296"/>
        <end position="350"/>
    </location>
</feature>
<protein>
    <recommendedName>
        <fullName evidence="2">1-phosphatidylinositol-3-phosphate 5-kinase</fullName>
        <ecNumber evidence="2">2.7.1.150</ecNumber>
    </recommendedName>
</protein>
<dbReference type="GO" id="GO:0046854">
    <property type="term" value="P:phosphatidylinositol phosphate biosynthetic process"/>
    <property type="evidence" value="ECO:0007669"/>
    <property type="project" value="TreeGrafter"/>
</dbReference>
<keyword evidence="6 15" id="KW-0547">Nucleotide-binding</keyword>
<accession>A0A6B2EHR2</accession>
<evidence type="ECO:0000256" key="12">
    <source>
        <dbReference type="ARBA" id="ARBA00023136"/>
    </source>
</evidence>
<keyword evidence="11 15" id="KW-0067">ATP-binding</keyword>
<dbReference type="SUPFAM" id="SSF57903">
    <property type="entry name" value="FYVE/PHD zinc finger"/>
    <property type="match status" value="1"/>
</dbReference>
<evidence type="ECO:0000256" key="6">
    <source>
        <dbReference type="ARBA" id="ARBA00022741"/>
    </source>
</evidence>
<dbReference type="SUPFAM" id="SSF56104">
    <property type="entry name" value="SAICAR synthase-like"/>
    <property type="match status" value="1"/>
</dbReference>
<evidence type="ECO:0000256" key="1">
    <source>
        <dbReference type="ARBA" id="ARBA00004608"/>
    </source>
</evidence>
<dbReference type="FunFam" id="3.30.40.10:FF:000057">
    <property type="entry name" value="1-phosphatidylinositol 3-phosphate 5-kinase isoform X1"/>
    <property type="match status" value="1"/>
</dbReference>
<evidence type="ECO:0000256" key="9">
    <source>
        <dbReference type="ARBA" id="ARBA00022777"/>
    </source>
</evidence>
<dbReference type="EC" id="2.7.1.150" evidence="2"/>
<feature type="region of interest" description="Disordered" evidence="16">
    <location>
        <begin position="1328"/>
        <end position="1372"/>
    </location>
</feature>
<evidence type="ECO:0000256" key="14">
    <source>
        <dbReference type="PROSITE-ProRule" id="PRU00091"/>
    </source>
</evidence>
<dbReference type="Pfam" id="PF01363">
    <property type="entry name" value="FYVE"/>
    <property type="match status" value="1"/>
</dbReference>
<dbReference type="InterPro" id="IPR000591">
    <property type="entry name" value="DEP_dom"/>
</dbReference>
<name>A0A6B2EHR2_9DIPT</name>
<dbReference type="InterPro" id="IPR027409">
    <property type="entry name" value="GroEL-like_apical_dom_sf"/>
</dbReference>